<evidence type="ECO:0000313" key="3">
    <source>
        <dbReference type="Proteomes" id="UP000077202"/>
    </source>
</evidence>
<accession>A0A176VE84</accession>
<feature type="region of interest" description="Disordered" evidence="1">
    <location>
        <begin position="205"/>
        <end position="224"/>
    </location>
</feature>
<dbReference type="EMBL" id="LVLJ01004011">
    <property type="protein sequence ID" value="OAE18783.1"/>
    <property type="molecule type" value="Genomic_DNA"/>
</dbReference>
<proteinExistence type="predicted"/>
<evidence type="ECO:0000256" key="1">
    <source>
        <dbReference type="SAM" id="MobiDB-lite"/>
    </source>
</evidence>
<gene>
    <name evidence="2" type="ORF">AXG93_2396s1350</name>
</gene>
<dbReference type="Proteomes" id="UP000077202">
    <property type="component" value="Unassembled WGS sequence"/>
</dbReference>
<dbReference type="AlphaFoldDB" id="A0A176VE84"/>
<keyword evidence="3" id="KW-1185">Reference proteome</keyword>
<organism evidence="2 3">
    <name type="scientific">Marchantia polymorpha subsp. ruderalis</name>
    <dbReference type="NCBI Taxonomy" id="1480154"/>
    <lineage>
        <taxon>Eukaryota</taxon>
        <taxon>Viridiplantae</taxon>
        <taxon>Streptophyta</taxon>
        <taxon>Embryophyta</taxon>
        <taxon>Marchantiophyta</taxon>
        <taxon>Marchantiopsida</taxon>
        <taxon>Marchantiidae</taxon>
        <taxon>Marchantiales</taxon>
        <taxon>Marchantiaceae</taxon>
        <taxon>Marchantia</taxon>
    </lineage>
</organism>
<evidence type="ECO:0000313" key="2">
    <source>
        <dbReference type="EMBL" id="OAE18783.1"/>
    </source>
</evidence>
<sequence>MQALNSLAIKFLETVSRTGASAYVFEPQEKPEILLTLKSQRPEHACKQRSGVDISSSNCGARTRYHSNLYASRLMPHGFEATSQHWSAVPALPCIVSACDQNSSDQGIMLLHLHSNRWNDHKTQLYKKLRAPVISQIKSQQSLLRQEHKDDAEKKDFEMYQVNGDQPTVSHGQGLHHLIVRDGGVCTLWNMGKAAVREFWERFEGGETSTRDHSPQSLRGEKGQ</sequence>
<comment type="caution">
    <text evidence="2">The sequence shown here is derived from an EMBL/GenBank/DDBJ whole genome shotgun (WGS) entry which is preliminary data.</text>
</comment>
<protein>
    <submittedName>
        <fullName evidence="2">Uncharacterized protein</fullName>
    </submittedName>
</protein>
<reference evidence="2" key="1">
    <citation type="submission" date="2016-03" db="EMBL/GenBank/DDBJ databases">
        <title>Mechanisms controlling the formation of the plant cell surface in tip-growing cells are functionally conserved among land plants.</title>
        <authorList>
            <person name="Honkanen S."/>
            <person name="Jones V.A."/>
            <person name="Morieri G."/>
            <person name="Champion C."/>
            <person name="Hetherington A.J."/>
            <person name="Kelly S."/>
            <person name="Saint-Marcoux D."/>
            <person name="Proust H."/>
            <person name="Prescott H."/>
            <person name="Dolan L."/>
        </authorList>
    </citation>
    <scope>NUCLEOTIDE SEQUENCE [LARGE SCALE GENOMIC DNA]</scope>
    <source>
        <tissue evidence="2">Whole gametophyte</tissue>
    </source>
</reference>
<name>A0A176VE84_MARPO</name>